<name>A0A4Y7TH95_COPMI</name>
<evidence type="ECO:0000256" key="1">
    <source>
        <dbReference type="SAM" id="MobiDB-lite"/>
    </source>
</evidence>
<dbReference type="EMBL" id="QPFP01000012">
    <property type="protein sequence ID" value="TEB33560.1"/>
    <property type="molecule type" value="Genomic_DNA"/>
</dbReference>
<feature type="transmembrane region" description="Helical" evidence="2">
    <location>
        <begin position="219"/>
        <end position="238"/>
    </location>
</feature>
<keyword evidence="2" id="KW-0472">Membrane</keyword>
<feature type="region of interest" description="Disordered" evidence="1">
    <location>
        <begin position="38"/>
        <end position="57"/>
    </location>
</feature>
<keyword evidence="2" id="KW-1133">Transmembrane helix</keyword>
<proteinExistence type="predicted"/>
<keyword evidence="2" id="KW-0812">Transmembrane</keyword>
<feature type="compositionally biased region" description="Acidic residues" evidence="1">
    <location>
        <begin position="44"/>
        <end position="57"/>
    </location>
</feature>
<evidence type="ECO:0000313" key="4">
    <source>
        <dbReference type="Proteomes" id="UP000298030"/>
    </source>
</evidence>
<gene>
    <name evidence="3" type="ORF">FA13DRAFT_1834000</name>
</gene>
<reference evidence="3 4" key="1">
    <citation type="journal article" date="2019" name="Nat. Ecol. Evol.">
        <title>Megaphylogeny resolves global patterns of mushroom evolution.</title>
        <authorList>
            <person name="Varga T."/>
            <person name="Krizsan K."/>
            <person name="Foldi C."/>
            <person name="Dima B."/>
            <person name="Sanchez-Garcia M."/>
            <person name="Sanchez-Ramirez S."/>
            <person name="Szollosi G.J."/>
            <person name="Szarkandi J.G."/>
            <person name="Papp V."/>
            <person name="Albert L."/>
            <person name="Andreopoulos W."/>
            <person name="Angelini C."/>
            <person name="Antonin V."/>
            <person name="Barry K.W."/>
            <person name="Bougher N.L."/>
            <person name="Buchanan P."/>
            <person name="Buyck B."/>
            <person name="Bense V."/>
            <person name="Catcheside P."/>
            <person name="Chovatia M."/>
            <person name="Cooper J."/>
            <person name="Damon W."/>
            <person name="Desjardin D."/>
            <person name="Finy P."/>
            <person name="Geml J."/>
            <person name="Haridas S."/>
            <person name="Hughes K."/>
            <person name="Justo A."/>
            <person name="Karasinski D."/>
            <person name="Kautmanova I."/>
            <person name="Kiss B."/>
            <person name="Kocsube S."/>
            <person name="Kotiranta H."/>
            <person name="LaButti K.M."/>
            <person name="Lechner B.E."/>
            <person name="Liimatainen K."/>
            <person name="Lipzen A."/>
            <person name="Lukacs Z."/>
            <person name="Mihaltcheva S."/>
            <person name="Morgado L.N."/>
            <person name="Niskanen T."/>
            <person name="Noordeloos M.E."/>
            <person name="Ohm R.A."/>
            <person name="Ortiz-Santana B."/>
            <person name="Ovrebo C."/>
            <person name="Racz N."/>
            <person name="Riley R."/>
            <person name="Savchenko A."/>
            <person name="Shiryaev A."/>
            <person name="Soop K."/>
            <person name="Spirin V."/>
            <person name="Szebenyi C."/>
            <person name="Tomsovsky M."/>
            <person name="Tulloss R.E."/>
            <person name="Uehling J."/>
            <person name="Grigoriev I.V."/>
            <person name="Vagvolgyi C."/>
            <person name="Papp T."/>
            <person name="Martin F.M."/>
            <person name="Miettinen O."/>
            <person name="Hibbett D.S."/>
            <person name="Nagy L.G."/>
        </authorList>
    </citation>
    <scope>NUCLEOTIDE SEQUENCE [LARGE SCALE GENOMIC DNA]</scope>
    <source>
        <strain evidence="3 4">FP101781</strain>
    </source>
</reference>
<evidence type="ECO:0000256" key="2">
    <source>
        <dbReference type="SAM" id="Phobius"/>
    </source>
</evidence>
<keyword evidence="4" id="KW-1185">Reference proteome</keyword>
<sequence length="248" mass="27601">MQVGRRAPRILFAAEDRRVNPLLASVGLGRPAERLLPRRSWEDPSSEEFNDDSDEDSVVSEMVIDSSGEEIRRRPFEEGYLGDIDNASVSSWEEPGREGFAPLLWSTTEEEEVSSEEDGSGDDMEAIAGLSIQYALGKADEGYLGVIGREEATGPGSLLAKDIRLGGSTSPFDCRHAETDNRILAVALERLEYTVQVEVARRKRVVSWRKRKRRKRVATSVRLLCFALFGASQSASWAPTTYFLQTAR</sequence>
<evidence type="ECO:0000313" key="3">
    <source>
        <dbReference type="EMBL" id="TEB33560.1"/>
    </source>
</evidence>
<dbReference type="Proteomes" id="UP000298030">
    <property type="component" value="Unassembled WGS sequence"/>
</dbReference>
<organism evidence="3 4">
    <name type="scientific">Coprinellus micaceus</name>
    <name type="common">Glistening ink-cap mushroom</name>
    <name type="synonym">Coprinus micaceus</name>
    <dbReference type="NCBI Taxonomy" id="71717"/>
    <lineage>
        <taxon>Eukaryota</taxon>
        <taxon>Fungi</taxon>
        <taxon>Dikarya</taxon>
        <taxon>Basidiomycota</taxon>
        <taxon>Agaricomycotina</taxon>
        <taxon>Agaricomycetes</taxon>
        <taxon>Agaricomycetidae</taxon>
        <taxon>Agaricales</taxon>
        <taxon>Agaricineae</taxon>
        <taxon>Psathyrellaceae</taxon>
        <taxon>Coprinellus</taxon>
    </lineage>
</organism>
<protein>
    <submittedName>
        <fullName evidence="3">Uncharacterized protein</fullName>
    </submittedName>
</protein>
<dbReference type="AlphaFoldDB" id="A0A4Y7TH95"/>
<comment type="caution">
    <text evidence="3">The sequence shown here is derived from an EMBL/GenBank/DDBJ whole genome shotgun (WGS) entry which is preliminary data.</text>
</comment>
<accession>A0A4Y7TH95</accession>